<dbReference type="PANTHER" id="PTHR43677">
    <property type="entry name" value="SHORT-CHAIN DEHYDROGENASE/REDUCTASE"/>
    <property type="match status" value="1"/>
</dbReference>
<dbReference type="GO" id="GO:0043957">
    <property type="term" value="F:acryloyl-CoA reductase (NADPH) activity"/>
    <property type="evidence" value="ECO:0007669"/>
    <property type="project" value="TreeGrafter"/>
</dbReference>
<dbReference type="NCBIfam" id="TIGR02823">
    <property type="entry name" value="oxido_YhdH"/>
    <property type="match status" value="1"/>
</dbReference>
<dbReference type="OrthoDB" id="9782155at2"/>
<dbReference type="InterPro" id="IPR036291">
    <property type="entry name" value="NAD(P)-bd_dom_sf"/>
</dbReference>
<dbReference type="Pfam" id="PF00107">
    <property type="entry name" value="ADH_zinc_N"/>
    <property type="match status" value="1"/>
</dbReference>
<dbReference type="Gene3D" id="3.90.180.10">
    <property type="entry name" value="Medium-chain alcohol dehydrogenases, catalytic domain"/>
    <property type="match status" value="1"/>
</dbReference>
<dbReference type="AlphaFoldDB" id="A0A1H1R919"/>
<dbReference type="InterPro" id="IPR014188">
    <property type="entry name" value="Acrylyl-CoA_reductase_AcuI"/>
</dbReference>
<dbReference type="STRING" id="1392877.SAMN05216221_1567"/>
<keyword evidence="3" id="KW-1185">Reference proteome</keyword>
<accession>A0A1H1R919</accession>
<dbReference type="CDD" id="cd05280">
    <property type="entry name" value="MDR_yhdh_yhfp"/>
    <property type="match status" value="1"/>
</dbReference>
<reference evidence="3" key="1">
    <citation type="submission" date="2016-10" db="EMBL/GenBank/DDBJ databases">
        <authorList>
            <person name="Varghese N."/>
            <person name="Submissions S."/>
        </authorList>
    </citation>
    <scope>NUCLEOTIDE SEQUENCE [LARGE SCALE GENOMIC DNA]</scope>
    <source>
        <strain evidence="3">KCTC 32247</strain>
    </source>
</reference>
<dbReference type="SUPFAM" id="SSF51735">
    <property type="entry name" value="NAD(P)-binding Rossmann-fold domains"/>
    <property type="match status" value="1"/>
</dbReference>
<name>A0A1H1R919_9PSED</name>
<dbReference type="InterPro" id="IPR013149">
    <property type="entry name" value="ADH-like_C"/>
</dbReference>
<dbReference type="InterPro" id="IPR013154">
    <property type="entry name" value="ADH-like_N"/>
</dbReference>
<evidence type="ECO:0000313" key="2">
    <source>
        <dbReference type="EMBL" id="SDS32294.1"/>
    </source>
</evidence>
<feature type="domain" description="Enoyl reductase (ER)" evidence="1">
    <location>
        <begin position="15"/>
        <end position="328"/>
    </location>
</feature>
<evidence type="ECO:0000259" key="1">
    <source>
        <dbReference type="SMART" id="SM00829"/>
    </source>
</evidence>
<dbReference type="PANTHER" id="PTHR43677:SF1">
    <property type="entry name" value="ACRYLYL-COA REDUCTASE ACUI-RELATED"/>
    <property type="match status" value="1"/>
</dbReference>
<dbReference type="Proteomes" id="UP000243359">
    <property type="component" value="Chromosome I"/>
</dbReference>
<gene>
    <name evidence="2" type="ORF">SAMN05216221_1567</name>
</gene>
<dbReference type="Gene3D" id="3.40.50.720">
    <property type="entry name" value="NAD(P)-binding Rossmann-like Domain"/>
    <property type="match status" value="1"/>
</dbReference>
<dbReference type="SMART" id="SM00829">
    <property type="entry name" value="PKS_ER"/>
    <property type="match status" value="1"/>
</dbReference>
<dbReference type="Pfam" id="PF08240">
    <property type="entry name" value="ADH_N"/>
    <property type="match status" value="1"/>
</dbReference>
<organism evidence="2 3">
    <name type="scientific">Pseudomonas oryzae</name>
    <dbReference type="NCBI Taxonomy" id="1392877"/>
    <lineage>
        <taxon>Bacteria</taxon>
        <taxon>Pseudomonadati</taxon>
        <taxon>Pseudomonadota</taxon>
        <taxon>Gammaproteobacteria</taxon>
        <taxon>Pseudomonadales</taxon>
        <taxon>Pseudomonadaceae</taxon>
        <taxon>Pseudomonas</taxon>
    </lineage>
</organism>
<dbReference type="RefSeq" id="WP_090348407.1">
    <property type="nucleotide sequence ID" value="NZ_LT629751.1"/>
</dbReference>
<dbReference type="InterPro" id="IPR011032">
    <property type="entry name" value="GroES-like_sf"/>
</dbReference>
<dbReference type="SUPFAM" id="SSF50129">
    <property type="entry name" value="GroES-like"/>
    <property type="match status" value="1"/>
</dbReference>
<evidence type="ECO:0000313" key="3">
    <source>
        <dbReference type="Proteomes" id="UP000243359"/>
    </source>
</evidence>
<dbReference type="InterPro" id="IPR051397">
    <property type="entry name" value="Zn-ADH-like_protein"/>
</dbReference>
<dbReference type="InterPro" id="IPR020843">
    <property type="entry name" value="ER"/>
</dbReference>
<dbReference type="EMBL" id="LT629751">
    <property type="protein sequence ID" value="SDS32294.1"/>
    <property type="molecule type" value="Genomic_DNA"/>
</dbReference>
<proteinExistence type="predicted"/>
<protein>
    <submittedName>
        <fullName evidence="2">Putative quinone oxidoreductase, YhdH/YhfP family</fullName>
    </submittedName>
</protein>
<sequence length="331" mass="35279">MTSFKALWVTESAPGIFDQAVVQRELDDLPPGEVLIRVRYSSLNYKDALSASGNRKVTREYPHTPGIDAAGEVVECATGEFQPGDEVIVTGYDLGANTAGGFAQYIRVPAAWVVRCPAGLSLRDSMLLGTAGLTAGLCIEKLQHVGLDGEAGPVLVTGACGGVGSIAVLLLTRLGYTVAASTGKLEQAEFLNRLGAQQIIDRTLLRDGADKPLLRMRWAGAVDTVGGDILFNVVKSLQYGASVTCCGLTASAAMSRASVLPFILRGVNLLGVDSVELPRAVKAAMWEKLAGPWKLDNLELVCHEVSLDELPEEIRRMLAGRMVGRMLVRID</sequence>